<dbReference type="RefSeq" id="WP_133586610.1">
    <property type="nucleotide sequence ID" value="NZ_SNYV01000019.1"/>
</dbReference>
<sequence length="285" mass="32013">MTKKYIPSGAASVTGVLKTVLFGILGCILLPLLYVLVNHWIPNIWFAAISAVMFGLGLGFFIDQGIGLGKIRNIRVAAVIGVFYGLLAYYMQWIFFDEFMYNSNGFSLNRDQEGYTALFENIFFLFTHPQALVEEIVALNEVGTFRIEGSSNFSGTLLWVLWFGEFAVILVSVVLAVMFGKASEPFSEQNDAWMVRRKPVAKIPYIEDKDELIKTLDADDLTLLKQELEDPASVSFAEVIIYESNGDPVKYITVVNTSVVRQKLGKDNIRKDVLVKYYPITDPSL</sequence>
<feature type="transmembrane region" description="Helical" evidence="1">
    <location>
        <begin position="74"/>
        <end position="96"/>
    </location>
</feature>
<feature type="transmembrane region" description="Helical" evidence="1">
    <location>
        <begin position="20"/>
        <end position="37"/>
    </location>
</feature>
<reference evidence="2 3" key="1">
    <citation type="submission" date="2019-03" db="EMBL/GenBank/DDBJ databases">
        <title>Genomic Encyclopedia of Archaeal and Bacterial Type Strains, Phase II (KMG-II): from individual species to whole genera.</title>
        <authorList>
            <person name="Goeker M."/>
        </authorList>
    </citation>
    <scope>NUCLEOTIDE SEQUENCE [LARGE SCALE GENOMIC DNA]</scope>
    <source>
        <strain evidence="2 3">DSM 28353</strain>
    </source>
</reference>
<accession>A0A4V3DCV3</accession>
<organism evidence="2 3">
    <name type="scientific">Sphingobacterium yanglingense</name>
    <dbReference type="NCBI Taxonomy" id="1437280"/>
    <lineage>
        <taxon>Bacteria</taxon>
        <taxon>Pseudomonadati</taxon>
        <taxon>Bacteroidota</taxon>
        <taxon>Sphingobacteriia</taxon>
        <taxon>Sphingobacteriales</taxon>
        <taxon>Sphingobacteriaceae</taxon>
        <taxon>Sphingobacterium</taxon>
    </lineage>
</organism>
<keyword evidence="1" id="KW-1133">Transmembrane helix</keyword>
<protein>
    <submittedName>
        <fullName evidence="2">Uncharacterized protein</fullName>
    </submittedName>
</protein>
<dbReference type="AlphaFoldDB" id="A0A4V3DCV3"/>
<evidence type="ECO:0000256" key="1">
    <source>
        <dbReference type="SAM" id="Phobius"/>
    </source>
</evidence>
<evidence type="ECO:0000313" key="3">
    <source>
        <dbReference type="Proteomes" id="UP000295292"/>
    </source>
</evidence>
<comment type="caution">
    <text evidence="2">The sequence shown here is derived from an EMBL/GenBank/DDBJ whole genome shotgun (WGS) entry which is preliminary data.</text>
</comment>
<dbReference type="Proteomes" id="UP000295292">
    <property type="component" value="Unassembled WGS sequence"/>
</dbReference>
<keyword evidence="1" id="KW-0472">Membrane</keyword>
<keyword evidence="1" id="KW-0812">Transmembrane</keyword>
<dbReference type="OrthoDB" id="1418911at2"/>
<keyword evidence="3" id="KW-1185">Reference proteome</keyword>
<name>A0A4V3DCV3_9SPHI</name>
<feature type="transmembrane region" description="Helical" evidence="1">
    <location>
        <begin position="159"/>
        <end position="179"/>
    </location>
</feature>
<feature type="transmembrane region" description="Helical" evidence="1">
    <location>
        <begin position="43"/>
        <end position="62"/>
    </location>
</feature>
<dbReference type="EMBL" id="SNYV01000019">
    <property type="protein sequence ID" value="TDQ73433.1"/>
    <property type="molecule type" value="Genomic_DNA"/>
</dbReference>
<proteinExistence type="predicted"/>
<gene>
    <name evidence="2" type="ORF">CLV99_4485</name>
</gene>
<evidence type="ECO:0000313" key="2">
    <source>
        <dbReference type="EMBL" id="TDQ73433.1"/>
    </source>
</evidence>